<feature type="domain" description="Nuclear anchorage protein 1 spectrin-like repeat" evidence="2">
    <location>
        <begin position="311"/>
        <end position="425"/>
    </location>
</feature>
<evidence type="ECO:0000259" key="3">
    <source>
        <dbReference type="Pfam" id="PF24615"/>
    </source>
</evidence>
<dbReference type="InterPro" id="IPR057134">
    <property type="entry name" value="Spectrin_Anc-1_3"/>
</dbReference>
<protein>
    <submittedName>
        <fullName evidence="5">Dynactin domain-containing protein</fullName>
    </submittedName>
</protein>
<feature type="coiled-coil region" evidence="1">
    <location>
        <begin position="203"/>
        <end position="254"/>
    </location>
</feature>
<dbReference type="GO" id="GO:0048471">
    <property type="term" value="C:perinuclear region of cytoplasm"/>
    <property type="evidence" value="ECO:0007669"/>
    <property type="project" value="TreeGrafter"/>
</dbReference>
<keyword evidence="1" id="KW-0175">Coiled coil</keyword>
<dbReference type="GO" id="GO:0007010">
    <property type="term" value="P:cytoskeleton organization"/>
    <property type="evidence" value="ECO:0007669"/>
    <property type="project" value="TreeGrafter"/>
</dbReference>
<dbReference type="WBParaSite" id="SMUV_0000190801-mRNA-1">
    <property type="protein sequence ID" value="SMUV_0000190801-mRNA-1"/>
    <property type="gene ID" value="SMUV_0000190801"/>
</dbReference>
<accession>A0A0N5ACN0</accession>
<feature type="domain" description="Nuclear anchorage protein 1 spectrin repeat" evidence="3">
    <location>
        <begin position="127"/>
        <end position="229"/>
    </location>
</feature>
<dbReference type="Proteomes" id="UP000046393">
    <property type="component" value="Unplaced"/>
</dbReference>
<evidence type="ECO:0000313" key="5">
    <source>
        <dbReference type="WBParaSite" id="SMUV_0000190801-mRNA-1"/>
    </source>
</evidence>
<dbReference type="AlphaFoldDB" id="A0A0N5ACN0"/>
<dbReference type="GO" id="GO:0007097">
    <property type="term" value="P:nuclear migration"/>
    <property type="evidence" value="ECO:0007669"/>
    <property type="project" value="TreeGrafter"/>
</dbReference>
<evidence type="ECO:0000259" key="2">
    <source>
        <dbReference type="Pfam" id="PF24611"/>
    </source>
</evidence>
<dbReference type="GO" id="GO:0006997">
    <property type="term" value="P:nucleus organization"/>
    <property type="evidence" value="ECO:0007669"/>
    <property type="project" value="TreeGrafter"/>
</dbReference>
<dbReference type="GO" id="GO:0005635">
    <property type="term" value="C:nuclear envelope"/>
    <property type="evidence" value="ECO:0007669"/>
    <property type="project" value="TreeGrafter"/>
</dbReference>
<dbReference type="Pfam" id="PF24611">
    <property type="entry name" value="Spectrin_Anc-1"/>
    <property type="match status" value="1"/>
</dbReference>
<dbReference type="PANTHER" id="PTHR21524">
    <property type="entry name" value="SPECTRIN REPEAT CONTAINING NUCLEAR ENVELOPE PROTEIN 2"/>
    <property type="match status" value="1"/>
</dbReference>
<dbReference type="InterPro" id="IPR057133">
    <property type="entry name" value="Spectrin_Anc-1_2"/>
</dbReference>
<dbReference type="GO" id="GO:0019894">
    <property type="term" value="F:kinesin binding"/>
    <property type="evidence" value="ECO:0007669"/>
    <property type="project" value="TreeGrafter"/>
</dbReference>
<dbReference type="PANTHER" id="PTHR21524:SF5">
    <property type="entry name" value="SPECTRIN REPEAT CONTAINING NUCLEAR ENVELOPE PROTEIN 2"/>
    <property type="match status" value="1"/>
</dbReference>
<organism evidence="4 5">
    <name type="scientific">Syphacia muris</name>
    <dbReference type="NCBI Taxonomy" id="451379"/>
    <lineage>
        <taxon>Eukaryota</taxon>
        <taxon>Metazoa</taxon>
        <taxon>Ecdysozoa</taxon>
        <taxon>Nematoda</taxon>
        <taxon>Chromadorea</taxon>
        <taxon>Rhabditida</taxon>
        <taxon>Spirurina</taxon>
        <taxon>Oxyuridomorpha</taxon>
        <taxon>Oxyuroidea</taxon>
        <taxon>Oxyuridae</taxon>
        <taxon>Syphacia</taxon>
    </lineage>
</organism>
<name>A0A0N5ACN0_9BILA</name>
<sequence length="459" mass="52166">MSLPEGKVQHSPMDENLSERIMCLERALESKKQQLQTSIKLKALIPAVDSVTESVQSTLKDLEVSLPEKLDEQEATLHDLETKKQELERLVERLPKGDEGDEMRSRALSWLERLNEQLKRLGAVVGDKFAAIAAFIAMRNEVDAQLSSLELEPVKSVDDLPTVSSCNDRAEKLKEMQELCKTLKSKLSTVDEMNLDDKQIGERNDLLKKLDAAECSLQELDNSLKDRIAYLSEQNKLRQKATELIAEIEKFIEKSCKILADGNSAPTWYNREANNSEPLFFSAEELLNSNALDDKEILEKLSHVFDSGKSVRKELLDKYDLWKKFQAERDLAIDKLEAVRDQLDMIANKPLRLASEVEPDLELLKKISSVEFDDVKRTMTVLEDLSQQLDPLETAYADVRFFDVDVEQTDLEFSNLISAMNDEMNEENALNDQAKQMLDEIGRVANRLVSESTVDGVDR</sequence>
<evidence type="ECO:0000256" key="1">
    <source>
        <dbReference type="SAM" id="Coils"/>
    </source>
</evidence>
<dbReference type="STRING" id="451379.A0A0N5ACN0"/>
<keyword evidence="4" id="KW-1185">Reference proteome</keyword>
<evidence type="ECO:0000313" key="4">
    <source>
        <dbReference type="Proteomes" id="UP000046393"/>
    </source>
</evidence>
<reference evidence="5" key="1">
    <citation type="submission" date="2017-02" db="UniProtKB">
        <authorList>
            <consortium name="WormBaseParasite"/>
        </authorList>
    </citation>
    <scope>IDENTIFICATION</scope>
</reference>
<proteinExistence type="predicted"/>
<dbReference type="Pfam" id="PF24615">
    <property type="entry name" value="Spectrin_Anc-1_2"/>
    <property type="match status" value="1"/>
</dbReference>